<dbReference type="HOGENOM" id="CLU_2979260_0_0_1"/>
<dbReference type="Proteomes" id="UP000016922">
    <property type="component" value="Unassembled WGS sequence"/>
</dbReference>
<dbReference type="RefSeq" id="XP_008079588.1">
    <property type="nucleotide sequence ID" value="XM_008081397.1"/>
</dbReference>
<sequence>MPNAAVGLVVLPGWERARDPAVDGGTVLTQIEWFSVLVRQFENGIWERGPGKRLTRRW</sequence>
<name>S3DLN9_GLAL2</name>
<organism evidence="1 2">
    <name type="scientific">Glarea lozoyensis (strain ATCC 20868 / MF5171)</name>
    <dbReference type="NCBI Taxonomy" id="1116229"/>
    <lineage>
        <taxon>Eukaryota</taxon>
        <taxon>Fungi</taxon>
        <taxon>Dikarya</taxon>
        <taxon>Ascomycota</taxon>
        <taxon>Pezizomycotina</taxon>
        <taxon>Leotiomycetes</taxon>
        <taxon>Helotiales</taxon>
        <taxon>Helotiaceae</taxon>
        <taxon>Glarea</taxon>
    </lineage>
</organism>
<keyword evidence="2" id="KW-1185">Reference proteome</keyword>
<gene>
    <name evidence="1" type="ORF">GLAREA_05983</name>
</gene>
<accession>S3DLN9</accession>
<evidence type="ECO:0000313" key="2">
    <source>
        <dbReference type="Proteomes" id="UP000016922"/>
    </source>
</evidence>
<dbReference type="AlphaFoldDB" id="S3DLN9"/>
<reference evidence="1 2" key="1">
    <citation type="journal article" date="2013" name="BMC Genomics">
        <title>Genomics-driven discovery of the pneumocandin biosynthetic gene cluster in the fungus Glarea lozoyensis.</title>
        <authorList>
            <person name="Chen L."/>
            <person name="Yue Q."/>
            <person name="Zhang X."/>
            <person name="Xiang M."/>
            <person name="Wang C."/>
            <person name="Li S."/>
            <person name="Che Y."/>
            <person name="Ortiz-Lopez F.J."/>
            <person name="Bills G.F."/>
            <person name="Liu X."/>
            <person name="An Z."/>
        </authorList>
    </citation>
    <scope>NUCLEOTIDE SEQUENCE [LARGE SCALE GENOMIC DNA]</scope>
    <source>
        <strain evidence="2">ATCC 20868 / MF5171</strain>
    </source>
</reference>
<protein>
    <submittedName>
        <fullName evidence="1">Uncharacterized protein</fullName>
    </submittedName>
</protein>
<dbReference type="EMBL" id="KE145358">
    <property type="protein sequence ID" value="EPE32971.1"/>
    <property type="molecule type" value="Genomic_DNA"/>
</dbReference>
<proteinExistence type="predicted"/>
<dbReference type="KEGG" id="glz:GLAREA_05983"/>
<dbReference type="GeneID" id="19465037"/>
<evidence type="ECO:0000313" key="1">
    <source>
        <dbReference type="EMBL" id="EPE32971.1"/>
    </source>
</evidence>